<feature type="region of interest" description="Disordered" evidence="1">
    <location>
        <begin position="25"/>
        <end position="71"/>
    </location>
</feature>
<protein>
    <submittedName>
        <fullName evidence="2">Uncharacterized protein</fullName>
    </submittedName>
</protein>
<dbReference type="EMBL" id="RCIY01000040">
    <property type="protein sequence ID" value="TGG85919.1"/>
    <property type="molecule type" value="Genomic_DNA"/>
</dbReference>
<accession>A0A8H1LLF5</accession>
<proteinExistence type="predicted"/>
<sequence length="71" mass="7376">MSGAVNAGCRDCAWFRTMISRARETGDDRSAADLEALRPASAPGAQPGRRVRGEGPAGCVTCGRSARPRGT</sequence>
<evidence type="ECO:0000256" key="1">
    <source>
        <dbReference type="SAM" id="MobiDB-lite"/>
    </source>
</evidence>
<reference evidence="2 3" key="1">
    <citation type="submission" date="2018-10" db="EMBL/GenBank/DDBJ databases">
        <title>Isolation of pseudouridimycin from Streptomyces albus DSM 40763.</title>
        <authorList>
            <person name="Rosenqvist P."/>
            <person name="Metsae-Ketelae M."/>
            <person name="Virta P."/>
        </authorList>
    </citation>
    <scope>NUCLEOTIDE SEQUENCE [LARGE SCALE GENOMIC DNA]</scope>
    <source>
        <strain evidence="2 3">DSM 40763</strain>
    </source>
</reference>
<gene>
    <name evidence="2" type="ORF">D8771_05680</name>
</gene>
<evidence type="ECO:0000313" key="3">
    <source>
        <dbReference type="Proteomes" id="UP000298111"/>
    </source>
</evidence>
<organism evidence="2 3">
    <name type="scientific">Streptomyces albus</name>
    <dbReference type="NCBI Taxonomy" id="1888"/>
    <lineage>
        <taxon>Bacteria</taxon>
        <taxon>Bacillati</taxon>
        <taxon>Actinomycetota</taxon>
        <taxon>Actinomycetes</taxon>
        <taxon>Kitasatosporales</taxon>
        <taxon>Streptomycetaceae</taxon>
        <taxon>Streptomyces</taxon>
    </lineage>
</organism>
<dbReference type="AlphaFoldDB" id="A0A8H1LLF5"/>
<feature type="compositionally biased region" description="Basic and acidic residues" evidence="1">
    <location>
        <begin position="25"/>
        <end position="36"/>
    </location>
</feature>
<evidence type="ECO:0000313" key="2">
    <source>
        <dbReference type="EMBL" id="TGG85919.1"/>
    </source>
</evidence>
<name>A0A8H1LLF5_9ACTN</name>
<comment type="caution">
    <text evidence="2">The sequence shown here is derived from an EMBL/GenBank/DDBJ whole genome shotgun (WGS) entry which is preliminary data.</text>
</comment>
<dbReference type="Proteomes" id="UP000298111">
    <property type="component" value="Unassembled WGS sequence"/>
</dbReference>